<accession>A0A834A487</accession>
<comment type="caution">
    <text evidence="1">The sequence shown here is derived from an EMBL/GenBank/DDBJ whole genome shotgun (WGS) entry which is preliminary data.</text>
</comment>
<dbReference type="EMBL" id="JABVXQ010000006">
    <property type="protein sequence ID" value="KAF6104267.1"/>
    <property type="molecule type" value="Genomic_DNA"/>
</dbReference>
<dbReference type="Proteomes" id="UP000664940">
    <property type="component" value="Unassembled WGS sequence"/>
</dbReference>
<sequence length="150" mass="16982">MWSRACAWETRRPAEGNSGINEQLQCFPLVLLSSWNLGRGKSGSQCVFCKQTVVLLCSSGNLTPAGQTHGKVWSWVGRDWETWMWPGIMVKHENIFLHLCKFDACLPGYLENIYCHVPCNDISVNDGLHKPWSSCKIIMELKNSYCSVTL</sequence>
<protein>
    <submittedName>
        <fullName evidence="1">Uncharacterized protein</fullName>
    </submittedName>
</protein>
<dbReference type="AlphaFoldDB" id="A0A834A487"/>
<name>A0A834A487_9CHIR</name>
<gene>
    <name evidence="1" type="ORF">HJG60_011257</name>
</gene>
<evidence type="ECO:0000313" key="1">
    <source>
        <dbReference type="EMBL" id="KAF6104267.1"/>
    </source>
</evidence>
<evidence type="ECO:0000313" key="2">
    <source>
        <dbReference type="Proteomes" id="UP000664940"/>
    </source>
</evidence>
<reference evidence="1 2" key="1">
    <citation type="journal article" date="2020" name="Nature">
        <title>Six reference-quality genomes reveal evolution of bat adaptations.</title>
        <authorList>
            <person name="Jebb D."/>
            <person name="Huang Z."/>
            <person name="Pippel M."/>
            <person name="Hughes G.M."/>
            <person name="Lavrichenko K."/>
            <person name="Devanna P."/>
            <person name="Winkler S."/>
            <person name="Jermiin L.S."/>
            <person name="Skirmuntt E.C."/>
            <person name="Katzourakis A."/>
            <person name="Burkitt-Gray L."/>
            <person name="Ray D.A."/>
            <person name="Sullivan K.A.M."/>
            <person name="Roscito J.G."/>
            <person name="Kirilenko B.M."/>
            <person name="Davalos L.M."/>
            <person name="Corthals A.P."/>
            <person name="Power M.L."/>
            <person name="Jones G."/>
            <person name="Ransome R.D."/>
            <person name="Dechmann D.K.N."/>
            <person name="Locatelli A.G."/>
            <person name="Puechmaille S.J."/>
            <person name="Fedrigo O."/>
            <person name="Jarvis E.D."/>
            <person name="Hiller M."/>
            <person name="Vernes S.C."/>
            <person name="Myers E.W."/>
            <person name="Teeling E.C."/>
        </authorList>
    </citation>
    <scope>NUCLEOTIDE SEQUENCE [LARGE SCALE GENOMIC DNA]</scope>
    <source>
        <strain evidence="1">Bat1K_MPI-CBG_1</strain>
    </source>
</reference>
<proteinExistence type="predicted"/>
<organism evidence="1 2">
    <name type="scientific">Phyllostomus discolor</name>
    <name type="common">pale spear-nosed bat</name>
    <dbReference type="NCBI Taxonomy" id="89673"/>
    <lineage>
        <taxon>Eukaryota</taxon>
        <taxon>Metazoa</taxon>
        <taxon>Chordata</taxon>
        <taxon>Craniata</taxon>
        <taxon>Vertebrata</taxon>
        <taxon>Euteleostomi</taxon>
        <taxon>Mammalia</taxon>
        <taxon>Eutheria</taxon>
        <taxon>Laurasiatheria</taxon>
        <taxon>Chiroptera</taxon>
        <taxon>Yangochiroptera</taxon>
        <taxon>Phyllostomidae</taxon>
        <taxon>Phyllostominae</taxon>
        <taxon>Phyllostomus</taxon>
    </lineage>
</organism>